<feature type="transmembrane region" description="Helical" evidence="1">
    <location>
        <begin position="113"/>
        <end position="133"/>
    </location>
</feature>
<keyword evidence="1" id="KW-0812">Transmembrane</keyword>
<feature type="transmembrane region" description="Helical" evidence="1">
    <location>
        <begin position="306"/>
        <end position="328"/>
    </location>
</feature>
<sequence>MSTLLRTRLGLEVQTRAGESPVRWSSRDPEVRFVTRCIAAVNVLEVILGILSALAWQLSCNYSMEDLLDDVLIWRIRTTSTLVALFVAISVVRMAYMLEFWLRLDYPRLRSSIFALLGIISTVLVSCAFSLTLGTHPNRNAASSRRPDIPLSDINTCYDHFRNESGMVYYLLGFSLLESLLQAYAISIWLWLLPPHETLPHRYEPVIRSTWMNIKENEQLYMLTDIPNESIARTGVAALTTSTSFATIFEEHERLRTARWLQMTRPEMKAAGTFANQRCTSGPKYDPKVRYWAVTNAGEIGGQVILGWHLTFLVLSTIFEVAFLGVVVRDKFPCTW</sequence>
<proteinExistence type="predicted"/>
<feature type="transmembrane region" description="Helical" evidence="1">
    <location>
        <begin position="168"/>
        <end position="192"/>
    </location>
</feature>
<reference evidence="2 3" key="1">
    <citation type="journal article" date="2018" name="IMA Fungus">
        <title>IMA Genome-F 9: Draft genome sequence of Annulohypoxylon stygium, Aspergillus mulundensis, Berkeleyomyces basicola (syn. Thielaviopsis basicola), Ceratocystis smalleyi, two Cercospora beticola strains, Coleophoma cylindrospora, Fusarium fracticaudum, Phialophora cf. hyalina, and Morchella septimelata.</title>
        <authorList>
            <person name="Wingfield B.D."/>
            <person name="Bills G.F."/>
            <person name="Dong Y."/>
            <person name="Huang W."/>
            <person name="Nel W.J."/>
            <person name="Swalarsk-Parry B.S."/>
            <person name="Vaghefi N."/>
            <person name="Wilken P.M."/>
            <person name="An Z."/>
            <person name="de Beer Z.W."/>
            <person name="De Vos L."/>
            <person name="Chen L."/>
            <person name="Duong T.A."/>
            <person name="Gao Y."/>
            <person name="Hammerbacher A."/>
            <person name="Kikkert J.R."/>
            <person name="Li Y."/>
            <person name="Li H."/>
            <person name="Li K."/>
            <person name="Li Q."/>
            <person name="Liu X."/>
            <person name="Ma X."/>
            <person name="Naidoo K."/>
            <person name="Pethybridge S.J."/>
            <person name="Sun J."/>
            <person name="Steenkamp E.T."/>
            <person name="van der Nest M.A."/>
            <person name="van Wyk S."/>
            <person name="Wingfield M.J."/>
            <person name="Xiong C."/>
            <person name="Yue Q."/>
            <person name="Zhang X."/>
        </authorList>
    </citation>
    <scope>NUCLEOTIDE SEQUENCE [LARGE SCALE GENOMIC DNA]</scope>
    <source>
        <strain evidence="2 3">BP6252</strain>
    </source>
</reference>
<keyword evidence="1" id="KW-1133">Transmembrane helix</keyword>
<organism evidence="2 3">
    <name type="scientific">Coleophoma cylindrospora</name>
    <dbReference type="NCBI Taxonomy" id="1849047"/>
    <lineage>
        <taxon>Eukaryota</taxon>
        <taxon>Fungi</taxon>
        <taxon>Dikarya</taxon>
        <taxon>Ascomycota</taxon>
        <taxon>Pezizomycotina</taxon>
        <taxon>Leotiomycetes</taxon>
        <taxon>Helotiales</taxon>
        <taxon>Dermateaceae</taxon>
        <taxon>Coleophoma</taxon>
    </lineage>
</organism>
<comment type="caution">
    <text evidence="2">The sequence shown here is derived from an EMBL/GenBank/DDBJ whole genome shotgun (WGS) entry which is preliminary data.</text>
</comment>
<feature type="transmembrane region" description="Helical" evidence="1">
    <location>
        <begin position="76"/>
        <end position="101"/>
    </location>
</feature>
<feature type="transmembrane region" description="Helical" evidence="1">
    <location>
        <begin position="33"/>
        <end position="56"/>
    </location>
</feature>
<dbReference type="Proteomes" id="UP000256645">
    <property type="component" value="Unassembled WGS sequence"/>
</dbReference>
<protein>
    <submittedName>
        <fullName evidence="2">Uncharacterized protein</fullName>
    </submittedName>
</protein>
<accession>A0A3D8RA92</accession>
<evidence type="ECO:0000313" key="3">
    <source>
        <dbReference type="Proteomes" id="UP000256645"/>
    </source>
</evidence>
<dbReference type="EMBL" id="PDLM01000008">
    <property type="protein sequence ID" value="RDW70973.1"/>
    <property type="molecule type" value="Genomic_DNA"/>
</dbReference>
<name>A0A3D8RA92_9HELO</name>
<gene>
    <name evidence="2" type="ORF">BP6252_07536</name>
</gene>
<keyword evidence="1" id="KW-0472">Membrane</keyword>
<evidence type="ECO:0000313" key="2">
    <source>
        <dbReference type="EMBL" id="RDW70973.1"/>
    </source>
</evidence>
<keyword evidence="3" id="KW-1185">Reference proteome</keyword>
<dbReference type="AlphaFoldDB" id="A0A3D8RA92"/>
<evidence type="ECO:0000256" key="1">
    <source>
        <dbReference type="SAM" id="Phobius"/>
    </source>
</evidence>